<name>A0ABM7VFR1_9BACT</name>
<sequence length="866" mass="99499">MTYRLLFTFFFFTLVLSASAQQYTLTGQVNDAQGEALPNVTILVIGEKNGTYSNSEGKFELSLAKGSHQVQFQSMGYALNIIPVEMKGDQQLNIVLQEQAITLSGVNINSDAEDPAYYIMRKAIGLAKFYRQQVMSYDMRAYVKGGATVKKIPGMFKMMMDDEDEKKLLDKPLVMESVVDVHYRQPQEYQQKVISYRSSIPDADDQVDPMQFVTTSLYDEKTDIMISPLSRNAFQFYRFKYEGTFEDRGMQVNKIKLSPKRKGQQYYRGYIYIVENAWFIHSTNLVVPTSFGDVHVKQLYAPQNDGVWMPVSLKVDGDISVMGVELVFDYMTSLSNYTVVPDTEIQAQIAHALPKEVAETLVDSPEDTIGTINERTRNIQQLMAKDDLSNKEMRKLQRLVKKEAKKNAPEPPLEIRSQVKVDSLARQRSGDYWNTVRPVPLTIKEQESFTEKDSIVAVTSSPAYKDSVKQAEMKFHAGDVIFGNTYKYPDHRAILRYTGLLDSLQFNTVDGFKLTSGMTFSKETREHEQWELGIAGGYTFARKAPLLKMKFEHHYAPRHFGSYSVEGGKWTSDYNPSTGMHVLENIVSSLFLGDNYLKLYEKNFLHLTHQYEPVNGLMVDVGYRFEDRHVLDNFSSTVFWRGRDERYTANIPVVEDGGADLNFDHQVNIVSVGLKYTPRHRYYFTKKGVKKHVKSKYPTIGAHYRKGFSDKINYDFADLSIEQQFEVGFLGSLTYMVKGSKFLNNDKMSLMDFYYPNTRRFEFIVGQHQNGFRLLPYYLNGTDDYAVEAHLNFNTQRLLLKRLPILNKTLISENISLDYMQNPSLDHYFEVCYGLRQIFMLLSVEAVVGFNKGQYDSWGMKVGLSF</sequence>
<dbReference type="Proteomes" id="UP001354989">
    <property type="component" value="Chromosome"/>
</dbReference>
<feature type="chain" id="PRO_5045711150" description="Carboxypeptidase-like regulatory domain-containing protein" evidence="1">
    <location>
        <begin position="21"/>
        <end position="866"/>
    </location>
</feature>
<dbReference type="Pfam" id="PF18939">
    <property type="entry name" value="DUF5686"/>
    <property type="match status" value="1"/>
</dbReference>
<feature type="signal peptide" evidence="1">
    <location>
        <begin position="1"/>
        <end position="20"/>
    </location>
</feature>
<dbReference type="EMBL" id="AP025292">
    <property type="protein sequence ID" value="BDC99809.1"/>
    <property type="molecule type" value="Genomic_DNA"/>
</dbReference>
<evidence type="ECO:0000313" key="3">
    <source>
        <dbReference type="Proteomes" id="UP001354989"/>
    </source>
</evidence>
<dbReference type="Gene3D" id="2.60.40.1120">
    <property type="entry name" value="Carboxypeptidase-like, regulatory domain"/>
    <property type="match status" value="1"/>
</dbReference>
<proteinExistence type="predicted"/>
<dbReference type="RefSeq" id="WP_338397013.1">
    <property type="nucleotide sequence ID" value="NZ_AP025292.1"/>
</dbReference>
<evidence type="ECO:0000313" key="2">
    <source>
        <dbReference type="EMBL" id="BDC99809.1"/>
    </source>
</evidence>
<reference evidence="2 3" key="1">
    <citation type="submission" date="2021-12" db="EMBL/GenBank/DDBJ databases">
        <title>Genome sequencing of bacteria with rrn-lacking chromosome and rrn-plasmid.</title>
        <authorList>
            <person name="Anda M."/>
            <person name="Iwasaki W."/>
        </authorList>
    </citation>
    <scope>NUCLEOTIDE SEQUENCE [LARGE SCALE GENOMIC DNA]</scope>
    <source>
        <strain evidence="2 3">NBRC 101262</strain>
    </source>
</reference>
<dbReference type="InterPro" id="IPR008969">
    <property type="entry name" value="CarboxyPept-like_regulatory"/>
</dbReference>
<dbReference type="SUPFAM" id="SSF49464">
    <property type="entry name" value="Carboxypeptidase regulatory domain-like"/>
    <property type="match status" value="1"/>
</dbReference>
<protein>
    <recommendedName>
        <fullName evidence="4">Carboxypeptidase-like regulatory domain-containing protein</fullName>
    </recommendedName>
</protein>
<dbReference type="InterPro" id="IPR043741">
    <property type="entry name" value="DUF5686"/>
</dbReference>
<evidence type="ECO:0000256" key="1">
    <source>
        <dbReference type="SAM" id="SignalP"/>
    </source>
</evidence>
<evidence type="ECO:0008006" key="4">
    <source>
        <dbReference type="Google" id="ProtNLM"/>
    </source>
</evidence>
<keyword evidence="1" id="KW-0732">Signal</keyword>
<organism evidence="2 3">
    <name type="scientific">Persicobacter psychrovividus</name>
    <dbReference type="NCBI Taxonomy" id="387638"/>
    <lineage>
        <taxon>Bacteria</taxon>
        <taxon>Pseudomonadati</taxon>
        <taxon>Bacteroidota</taxon>
        <taxon>Cytophagia</taxon>
        <taxon>Cytophagales</taxon>
        <taxon>Persicobacteraceae</taxon>
        <taxon>Persicobacter</taxon>
    </lineage>
</organism>
<keyword evidence="3" id="KW-1185">Reference proteome</keyword>
<dbReference type="Pfam" id="PF13715">
    <property type="entry name" value="CarbopepD_reg_2"/>
    <property type="match status" value="1"/>
</dbReference>
<gene>
    <name evidence="2" type="ORF">PEPS_20900</name>
</gene>
<accession>A0ABM7VFR1</accession>